<reference evidence="2 3" key="1">
    <citation type="submission" date="2012-10" db="EMBL/GenBank/DDBJ databases">
        <authorList>
            <person name="Genoscope - CEA"/>
        </authorList>
    </citation>
    <scope>NUCLEOTIDE SEQUENCE [LARGE SCALE GENOMIC DNA]</scope>
    <source>
        <strain evidence="3">AM13 / DSM 14728</strain>
    </source>
</reference>
<keyword evidence="3" id="KW-1185">Reference proteome</keyword>
<evidence type="ECO:0000259" key="1">
    <source>
        <dbReference type="Pfam" id="PF18925"/>
    </source>
</evidence>
<accession>L0RE19</accession>
<dbReference type="HOGENOM" id="CLU_114144_1_0_7"/>
<dbReference type="InterPro" id="IPR043732">
    <property type="entry name" value="DUF5675"/>
</dbReference>
<protein>
    <recommendedName>
        <fullName evidence="1">DUF5675 domain-containing protein</fullName>
    </recommendedName>
</protein>
<dbReference type="PATRIC" id="fig|1121451.3.peg.2372"/>
<dbReference type="EMBL" id="FO203522">
    <property type="protein sequence ID" value="CCO24420.1"/>
    <property type="molecule type" value="Genomic_DNA"/>
</dbReference>
<name>L0RE19_9BACT</name>
<dbReference type="AlphaFoldDB" id="L0RE19"/>
<dbReference type="RefSeq" id="WP_015337020.1">
    <property type="nucleotide sequence ID" value="NC_020055.1"/>
</dbReference>
<dbReference type="Pfam" id="PF18925">
    <property type="entry name" value="DUF5675"/>
    <property type="match status" value="1"/>
</dbReference>
<evidence type="ECO:0000313" key="3">
    <source>
        <dbReference type="Proteomes" id="UP000010808"/>
    </source>
</evidence>
<dbReference type="STRING" id="1121451.DESAM_22153"/>
<organism evidence="2 3">
    <name type="scientific">Maridesulfovibrio hydrothermalis AM13 = DSM 14728</name>
    <dbReference type="NCBI Taxonomy" id="1121451"/>
    <lineage>
        <taxon>Bacteria</taxon>
        <taxon>Pseudomonadati</taxon>
        <taxon>Thermodesulfobacteriota</taxon>
        <taxon>Desulfovibrionia</taxon>
        <taxon>Desulfovibrionales</taxon>
        <taxon>Desulfovibrionaceae</taxon>
        <taxon>Maridesulfovibrio</taxon>
    </lineage>
</organism>
<dbReference type="Proteomes" id="UP000010808">
    <property type="component" value="Chromosome"/>
</dbReference>
<proteinExistence type="predicted"/>
<dbReference type="eggNOG" id="ENOG5032SV8">
    <property type="taxonomic scope" value="Bacteria"/>
</dbReference>
<feature type="domain" description="DUF5675" evidence="1">
    <location>
        <begin position="6"/>
        <end position="121"/>
    </location>
</feature>
<sequence length="138" mass="15356">MNKIELVRVEQTGDATIGVFLINGNAVCWSLEEPWRDNQPDISCIPEGRYPLELEYSPSRGRRLWTIKEVPGRSYVRIHAGNTVDDTEGCPLTGTFPGRLKGQRAVLGSRKAFAVFMDAMPESGAAEVFVYNVAGYEF</sequence>
<evidence type="ECO:0000313" key="2">
    <source>
        <dbReference type="EMBL" id="CCO24420.1"/>
    </source>
</evidence>
<dbReference type="KEGG" id="dhy:DESAM_22153"/>
<gene>
    <name evidence="2" type="ORF">DESAM_22153</name>
</gene>
<dbReference type="OrthoDB" id="1036575at2"/>